<dbReference type="eggNOG" id="COG1120">
    <property type="taxonomic scope" value="Bacteria"/>
</dbReference>
<dbReference type="SMART" id="SM00382">
    <property type="entry name" value="AAA"/>
    <property type="match status" value="1"/>
</dbReference>
<keyword evidence="3 7" id="KW-0067">ATP-binding</keyword>
<dbReference type="PANTHER" id="PTHR42794:SF1">
    <property type="entry name" value="HEMIN IMPORT ATP-BINDING PROTEIN HMUV"/>
    <property type="match status" value="1"/>
</dbReference>
<evidence type="ECO:0000256" key="4">
    <source>
        <dbReference type="ARBA" id="ARBA00022967"/>
    </source>
</evidence>
<dbReference type="GO" id="GO:0005524">
    <property type="term" value="F:ATP binding"/>
    <property type="evidence" value="ECO:0007669"/>
    <property type="project" value="UniProtKB-KW"/>
</dbReference>
<accession>B4RCW7</accession>
<dbReference type="PROSITE" id="PS00211">
    <property type="entry name" value="ABC_TRANSPORTER_1"/>
    <property type="match status" value="1"/>
</dbReference>
<keyword evidence="1" id="KW-0813">Transport</keyword>
<dbReference type="PANTHER" id="PTHR42794">
    <property type="entry name" value="HEMIN IMPORT ATP-BINDING PROTEIN HMUV"/>
    <property type="match status" value="1"/>
</dbReference>
<sequence length="255" mass="26417">MNLPLALHDAAVRRGRRLVLDGAGLEARAGEVVGVVGANGSGKTTLLRAALGLVRLERGRASLCGREVARLSEAERARLAGYLPQDRHIGWNMSAWRVASLGAALAPPAQARHRAEAALARVGLGGLADRGVLQMSGGERARVLLARLLATEAPLLVADEPAAGLDPDAQLLALDLFREEAGRGAAVVLTLHDLALAARACDRLVVLAAGRVVAEGPAGQALTPEVLARAFGLVGRLELAPDGAMLAVRREGAPR</sequence>
<name>B4RCW7_PHEZH</name>
<gene>
    <name evidence="7" type="ordered locus">PHZ_c1893</name>
</gene>
<feature type="domain" description="ABC transporter" evidence="6">
    <location>
        <begin position="5"/>
        <end position="234"/>
    </location>
</feature>
<organism evidence="7 8">
    <name type="scientific">Phenylobacterium zucineum (strain HLK1)</name>
    <dbReference type="NCBI Taxonomy" id="450851"/>
    <lineage>
        <taxon>Bacteria</taxon>
        <taxon>Pseudomonadati</taxon>
        <taxon>Pseudomonadota</taxon>
        <taxon>Alphaproteobacteria</taxon>
        <taxon>Caulobacterales</taxon>
        <taxon>Caulobacteraceae</taxon>
        <taxon>Phenylobacterium</taxon>
    </lineage>
</organism>
<dbReference type="InterPro" id="IPR003593">
    <property type="entry name" value="AAA+_ATPase"/>
</dbReference>
<dbReference type="Proteomes" id="UP000001868">
    <property type="component" value="Chromosome"/>
</dbReference>
<dbReference type="STRING" id="450851.PHZ_c1893"/>
<evidence type="ECO:0000256" key="1">
    <source>
        <dbReference type="ARBA" id="ARBA00022448"/>
    </source>
</evidence>
<evidence type="ECO:0000256" key="5">
    <source>
        <dbReference type="ARBA" id="ARBA00037066"/>
    </source>
</evidence>
<dbReference type="Gene3D" id="3.40.50.300">
    <property type="entry name" value="P-loop containing nucleotide triphosphate hydrolases"/>
    <property type="match status" value="1"/>
</dbReference>
<evidence type="ECO:0000256" key="3">
    <source>
        <dbReference type="ARBA" id="ARBA00022840"/>
    </source>
</evidence>
<dbReference type="InterPro" id="IPR017871">
    <property type="entry name" value="ABC_transporter-like_CS"/>
</dbReference>
<dbReference type="RefSeq" id="WP_012522446.1">
    <property type="nucleotide sequence ID" value="NC_011144.1"/>
</dbReference>
<dbReference type="GO" id="GO:0016887">
    <property type="term" value="F:ATP hydrolysis activity"/>
    <property type="evidence" value="ECO:0007669"/>
    <property type="project" value="InterPro"/>
</dbReference>
<dbReference type="CDD" id="cd03214">
    <property type="entry name" value="ABC_Iron-Siderophores_B12_Hemin"/>
    <property type="match status" value="1"/>
</dbReference>
<evidence type="ECO:0000313" key="8">
    <source>
        <dbReference type="Proteomes" id="UP000001868"/>
    </source>
</evidence>
<protein>
    <submittedName>
        <fullName evidence="7">Iron compound ABC transporter, ATP-binding protein</fullName>
    </submittedName>
</protein>
<proteinExistence type="predicted"/>
<evidence type="ECO:0000259" key="6">
    <source>
        <dbReference type="PROSITE" id="PS50893"/>
    </source>
</evidence>
<keyword evidence="4" id="KW-1278">Translocase</keyword>
<dbReference type="Pfam" id="PF00005">
    <property type="entry name" value="ABC_tran"/>
    <property type="match status" value="1"/>
</dbReference>
<comment type="function">
    <text evidence="5">Part of the ABC transporter complex HmuTUV involved in hemin import. Responsible for energy coupling to the transport system.</text>
</comment>
<reference evidence="7 8" key="1">
    <citation type="journal article" date="2008" name="BMC Genomics">
        <title>Complete genome of Phenylobacterium zucineum - a novel facultative intracellular bacterium isolated from human erythroleukemia cell line K562.</title>
        <authorList>
            <person name="Luo Y."/>
            <person name="Xu X."/>
            <person name="Ding Z."/>
            <person name="Liu Z."/>
            <person name="Zhang B."/>
            <person name="Yan Z."/>
            <person name="Sun J."/>
            <person name="Hu S."/>
            <person name="Hu X."/>
        </authorList>
    </citation>
    <scope>NUCLEOTIDE SEQUENCE [LARGE SCALE GENOMIC DNA]</scope>
    <source>
        <strain evidence="7 8">HLK1</strain>
    </source>
</reference>
<dbReference type="SUPFAM" id="SSF52540">
    <property type="entry name" value="P-loop containing nucleoside triphosphate hydrolases"/>
    <property type="match status" value="1"/>
</dbReference>
<dbReference type="HOGENOM" id="CLU_000604_1_11_5"/>
<evidence type="ECO:0000256" key="2">
    <source>
        <dbReference type="ARBA" id="ARBA00022741"/>
    </source>
</evidence>
<dbReference type="KEGG" id="pzu:PHZ_c1893"/>
<keyword evidence="8" id="KW-1185">Reference proteome</keyword>
<dbReference type="EMBL" id="CP000747">
    <property type="protein sequence ID" value="ACG78304.1"/>
    <property type="molecule type" value="Genomic_DNA"/>
</dbReference>
<evidence type="ECO:0000313" key="7">
    <source>
        <dbReference type="EMBL" id="ACG78304.1"/>
    </source>
</evidence>
<dbReference type="OrthoDB" id="9806149at2"/>
<keyword evidence="2" id="KW-0547">Nucleotide-binding</keyword>
<dbReference type="PROSITE" id="PS50893">
    <property type="entry name" value="ABC_TRANSPORTER_2"/>
    <property type="match status" value="1"/>
</dbReference>
<dbReference type="InterPro" id="IPR003439">
    <property type="entry name" value="ABC_transporter-like_ATP-bd"/>
</dbReference>
<dbReference type="AlphaFoldDB" id="B4RCW7"/>
<dbReference type="InterPro" id="IPR027417">
    <property type="entry name" value="P-loop_NTPase"/>
</dbReference>